<sequence length="129" mass="14691">MVNRLPNLHLRASHTSLSRGFYFNQDDVALEGAGHFFWELAEKKHEGAEHLLKLQNQHGGRILFQDMLKPPKMSGQNSGRMEATLALERNLNQALLELQAQVLPTDPQLFLQNHFLSEGVKLIKKMGYT</sequence>
<evidence type="ECO:0000256" key="1">
    <source>
        <dbReference type="ARBA" id="ARBA00007513"/>
    </source>
</evidence>
<dbReference type="InterPro" id="IPR012347">
    <property type="entry name" value="Ferritin-like"/>
</dbReference>
<evidence type="ECO:0000259" key="10">
    <source>
        <dbReference type="PROSITE" id="PS50905"/>
    </source>
</evidence>
<evidence type="ECO:0000313" key="12">
    <source>
        <dbReference type="Proteomes" id="UP000052978"/>
    </source>
</evidence>
<protein>
    <recommendedName>
        <fullName evidence="9">Ferritin</fullName>
    </recommendedName>
</protein>
<evidence type="ECO:0000256" key="2">
    <source>
        <dbReference type="ARBA" id="ARBA00022434"/>
    </source>
</evidence>
<dbReference type="PROSITE" id="PS50905">
    <property type="entry name" value="FERRITIN_LIKE"/>
    <property type="match status" value="1"/>
</dbReference>
<dbReference type="InterPro" id="IPR008331">
    <property type="entry name" value="Ferritin_DPS_dom"/>
</dbReference>
<comment type="subcellular location">
    <subcellularLocation>
        <location evidence="5">Autolysosome</location>
    </subcellularLocation>
</comment>
<dbReference type="Pfam" id="PF00210">
    <property type="entry name" value="Ferritin"/>
    <property type="match status" value="1"/>
</dbReference>
<evidence type="ECO:0000256" key="6">
    <source>
        <dbReference type="ARBA" id="ARBA00045578"/>
    </source>
</evidence>
<dbReference type="InterPro" id="IPR009040">
    <property type="entry name" value="Ferritin-like_diiron"/>
</dbReference>
<feature type="binding site" evidence="8">
    <location>
        <position position="88"/>
    </location>
    <ligand>
        <name>Fe cation</name>
        <dbReference type="ChEBI" id="CHEBI:24875"/>
        <label>1</label>
    </ligand>
</feature>
<dbReference type="PANTHER" id="PTHR11431:SF47">
    <property type="entry name" value="FERRITIN LIGHT CHAIN"/>
    <property type="match status" value="1"/>
</dbReference>
<keyword evidence="2 9" id="KW-0409">Iron storage</keyword>
<organism evidence="11 12">
    <name type="scientific">Myotis brandtii</name>
    <name type="common">Brandt's bat</name>
    <dbReference type="NCBI Taxonomy" id="109478"/>
    <lineage>
        <taxon>Eukaryota</taxon>
        <taxon>Metazoa</taxon>
        <taxon>Chordata</taxon>
        <taxon>Craniata</taxon>
        <taxon>Vertebrata</taxon>
        <taxon>Euteleostomi</taxon>
        <taxon>Mammalia</taxon>
        <taxon>Eutheria</taxon>
        <taxon>Laurasiatheria</taxon>
        <taxon>Chiroptera</taxon>
        <taxon>Yangochiroptera</taxon>
        <taxon>Vespertilionidae</taxon>
        <taxon>Myotis</taxon>
    </lineage>
</organism>
<dbReference type="GO" id="GO:0044754">
    <property type="term" value="C:autolysosome"/>
    <property type="evidence" value="ECO:0007669"/>
    <property type="project" value="UniProtKB-SubCell"/>
</dbReference>
<gene>
    <name evidence="11" type="ORF">D623_10033391</name>
</gene>
<proteinExistence type="inferred from homology"/>
<comment type="similarity">
    <text evidence="1 9">Belongs to the ferritin family.</text>
</comment>
<evidence type="ECO:0000313" key="11">
    <source>
        <dbReference type="EMBL" id="EPQ06806.1"/>
    </source>
</evidence>
<comment type="subunit">
    <text evidence="7">Oligomer of 24 subunits. There are two types of subunits: L (light) chain and H (heavy) chain. The major chain can be light or heavy, depending on the species and tissue type. The functional molecule forms a roughly spherical shell with a diameter of 12 nm and contains a central cavity into which the insoluble mineral iron core is deposited. Interacts with NCOA4.</text>
</comment>
<dbReference type="GO" id="GO:0008198">
    <property type="term" value="F:ferrous iron binding"/>
    <property type="evidence" value="ECO:0007669"/>
    <property type="project" value="TreeGrafter"/>
</dbReference>
<evidence type="ECO:0000256" key="8">
    <source>
        <dbReference type="PIRSR" id="PIRSR601519-1"/>
    </source>
</evidence>
<dbReference type="GO" id="GO:0006826">
    <property type="term" value="P:iron ion transport"/>
    <property type="evidence" value="ECO:0007669"/>
    <property type="project" value="InterPro"/>
</dbReference>
<dbReference type="InterPro" id="IPR009078">
    <property type="entry name" value="Ferritin-like_SF"/>
</dbReference>
<evidence type="ECO:0000256" key="5">
    <source>
        <dbReference type="ARBA" id="ARBA00044942"/>
    </source>
</evidence>
<dbReference type="InterPro" id="IPR001519">
    <property type="entry name" value="Ferritin"/>
</dbReference>
<comment type="function">
    <text evidence="6">Stores iron in a soluble, non-toxic, readily available form. Important for iron homeostasis. Iron is taken up in the ferrous form and deposited as ferric hydroxides after oxidation. Also plays a role in delivery of iron to cells. Mediates iron uptake in capsule cells of the developing kidney. Delivery to lysosomes by the cargo receptor NCOA4 for autophagic degradation and release or iron.</text>
</comment>
<name>S7MR31_MYOBR</name>
<keyword evidence="12" id="KW-1185">Reference proteome</keyword>
<dbReference type="GO" id="GO:0006879">
    <property type="term" value="P:intracellular iron ion homeostasis"/>
    <property type="evidence" value="ECO:0007669"/>
    <property type="project" value="UniProtKB-KW"/>
</dbReference>
<evidence type="ECO:0000256" key="3">
    <source>
        <dbReference type="ARBA" id="ARBA00022723"/>
    </source>
</evidence>
<keyword evidence="4 8" id="KW-0408">Iron</keyword>
<dbReference type="GO" id="GO:0008199">
    <property type="term" value="F:ferric iron binding"/>
    <property type="evidence" value="ECO:0007669"/>
    <property type="project" value="InterPro"/>
</dbReference>
<dbReference type="EMBL" id="KE162063">
    <property type="protein sequence ID" value="EPQ06806.1"/>
    <property type="molecule type" value="Genomic_DNA"/>
</dbReference>
<feature type="domain" description="Ferritin-like diiron" evidence="10">
    <location>
        <begin position="1"/>
        <end position="129"/>
    </location>
</feature>
<dbReference type="SUPFAM" id="SSF47240">
    <property type="entry name" value="Ferritin-like"/>
    <property type="match status" value="1"/>
</dbReference>
<dbReference type="PANTHER" id="PTHR11431">
    <property type="entry name" value="FERRITIN"/>
    <property type="match status" value="1"/>
</dbReference>
<dbReference type="Gene3D" id="1.20.1260.10">
    <property type="match status" value="1"/>
</dbReference>
<keyword evidence="3 8" id="KW-0479">Metal-binding</keyword>
<evidence type="ECO:0000256" key="9">
    <source>
        <dbReference type="RuleBase" id="RU361145"/>
    </source>
</evidence>
<dbReference type="AlphaFoldDB" id="S7MR31"/>
<reference evidence="11 12" key="1">
    <citation type="journal article" date="2013" name="Nat. Commun.">
        <title>Genome analysis reveals insights into physiology and longevity of the Brandt's bat Myotis brandtii.</title>
        <authorList>
            <person name="Seim I."/>
            <person name="Fang X."/>
            <person name="Xiong Z."/>
            <person name="Lobanov A.V."/>
            <person name="Huang Z."/>
            <person name="Ma S."/>
            <person name="Feng Y."/>
            <person name="Turanov A.A."/>
            <person name="Zhu Y."/>
            <person name="Lenz T.L."/>
            <person name="Gerashchenko M.V."/>
            <person name="Fan D."/>
            <person name="Hee Yim S."/>
            <person name="Yao X."/>
            <person name="Jordan D."/>
            <person name="Xiong Y."/>
            <person name="Ma Y."/>
            <person name="Lyapunov A.N."/>
            <person name="Chen G."/>
            <person name="Kulakova O.I."/>
            <person name="Sun Y."/>
            <person name="Lee S.G."/>
            <person name="Bronson R.T."/>
            <person name="Moskalev A.A."/>
            <person name="Sunyaev S.R."/>
            <person name="Zhang G."/>
            <person name="Krogh A."/>
            <person name="Wang J."/>
            <person name="Gladyshev V.N."/>
        </authorList>
    </citation>
    <scope>NUCLEOTIDE SEQUENCE [LARGE SCALE GENOMIC DNA]</scope>
</reference>
<evidence type="ECO:0000256" key="7">
    <source>
        <dbReference type="ARBA" id="ARBA00047045"/>
    </source>
</evidence>
<evidence type="ECO:0000256" key="4">
    <source>
        <dbReference type="ARBA" id="ARBA00023004"/>
    </source>
</evidence>
<dbReference type="Proteomes" id="UP000052978">
    <property type="component" value="Unassembled WGS sequence"/>
</dbReference>
<accession>S7MR31</accession>